<dbReference type="Proteomes" id="UP000823388">
    <property type="component" value="Chromosome 9K"/>
</dbReference>
<comment type="caution">
    <text evidence="2">The sequence shown here is derived from an EMBL/GenBank/DDBJ whole genome shotgun (WGS) entry which is preliminary data.</text>
</comment>
<reference evidence="2" key="1">
    <citation type="submission" date="2020-05" db="EMBL/GenBank/DDBJ databases">
        <title>WGS assembly of Panicum virgatum.</title>
        <authorList>
            <person name="Lovell J.T."/>
            <person name="Jenkins J."/>
            <person name="Shu S."/>
            <person name="Juenger T.E."/>
            <person name="Schmutz J."/>
        </authorList>
    </citation>
    <scope>NUCLEOTIDE SEQUENCE</scope>
    <source>
        <strain evidence="2">AP13</strain>
    </source>
</reference>
<keyword evidence="3" id="KW-1185">Reference proteome</keyword>
<protein>
    <submittedName>
        <fullName evidence="2">Uncharacterized protein</fullName>
    </submittedName>
</protein>
<evidence type="ECO:0000256" key="1">
    <source>
        <dbReference type="SAM" id="Phobius"/>
    </source>
</evidence>
<organism evidence="2 3">
    <name type="scientific">Panicum virgatum</name>
    <name type="common">Blackwell switchgrass</name>
    <dbReference type="NCBI Taxonomy" id="38727"/>
    <lineage>
        <taxon>Eukaryota</taxon>
        <taxon>Viridiplantae</taxon>
        <taxon>Streptophyta</taxon>
        <taxon>Embryophyta</taxon>
        <taxon>Tracheophyta</taxon>
        <taxon>Spermatophyta</taxon>
        <taxon>Magnoliopsida</taxon>
        <taxon>Liliopsida</taxon>
        <taxon>Poales</taxon>
        <taxon>Poaceae</taxon>
        <taxon>PACMAD clade</taxon>
        <taxon>Panicoideae</taxon>
        <taxon>Panicodae</taxon>
        <taxon>Paniceae</taxon>
        <taxon>Panicinae</taxon>
        <taxon>Panicum</taxon>
        <taxon>Panicum sect. Hiantes</taxon>
    </lineage>
</organism>
<keyword evidence="1" id="KW-1133">Transmembrane helix</keyword>
<evidence type="ECO:0000313" key="3">
    <source>
        <dbReference type="Proteomes" id="UP000823388"/>
    </source>
</evidence>
<proteinExistence type="predicted"/>
<accession>A0A8T0N8S2</accession>
<keyword evidence="1" id="KW-0812">Transmembrane</keyword>
<dbReference type="AlphaFoldDB" id="A0A8T0N8S2"/>
<feature type="transmembrane region" description="Helical" evidence="1">
    <location>
        <begin position="46"/>
        <end position="63"/>
    </location>
</feature>
<gene>
    <name evidence="2" type="ORF">PVAP13_9KG419416</name>
</gene>
<sequence length="72" mass="8418">MFLSSPLLPSVHNLWFLRCYTSGFLIRTRSDQITEQFSSGKIKLEASIYLVMVFYAIYLAWNCPRERVKLPA</sequence>
<name>A0A8T0N8S2_PANVG</name>
<dbReference type="EMBL" id="CM029053">
    <property type="protein sequence ID" value="KAG2545248.1"/>
    <property type="molecule type" value="Genomic_DNA"/>
</dbReference>
<evidence type="ECO:0000313" key="2">
    <source>
        <dbReference type="EMBL" id="KAG2545248.1"/>
    </source>
</evidence>
<keyword evidence="1" id="KW-0472">Membrane</keyword>